<keyword evidence="1" id="KW-0732">Signal</keyword>
<comment type="caution">
    <text evidence="3">The sequence shown here is derived from an EMBL/GenBank/DDBJ whole genome shotgun (WGS) entry which is preliminary data.</text>
</comment>
<dbReference type="PANTHER" id="PTHR37089:SF3">
    <property type="entry name" value="EXPORTED PROTEIN"/>
    <property type="match status" value="1"/>
</dbReference>
<feature type="domain" description="Spore coat protein U/FanG" evidence="2">
    <location>
        <begin position="19"/>
        <end position="151"/>
    </location>
</feature>
<organism evidence="3 4">
    <name type="scientific">Trinickia fusca</name>
    <dbReference type="NCBI Taxonomy" id="2419777"/>
    <lineage>
        <taxon>Bacteria</taxon>
        <taxon>Pseudomonadati</taxon>
        <taxon>Pseudomonadota</taxon>
        <taxon>Betaproteobacteria</taxon>
        <taxon>Burkholderiales</taxon>
        <taxon>Burkholderiaceae</taxon>
        <taxon>Trinickia</taxon>
    </lineage>
</organism>
<feature type="signal peptide" evidence="1">
    <location>
        <begin position="1"/>
        <end position="23"/>
    </location>
</feature>
<dbReference type="Proteomes" id="UP000280434">
    <property type="component" value="Unassembled WGS sequence"/>
</dbReference>
<evidence type="ECO:0000313" key="4">
    <source>
        <dbReference type="Proteomes" id="UP000280434"/>
    </source>
</evidence>
<accession>A0A494XQ10</accession>
<protein>
    <recommendedName>
        <fullName evidence="2">Spore coat protein U/FanG domain-containing protein</fullName>
    </recommendedName>
</protein>
<sequence length="320" mass="32099">MNRAVLSLLILAVMLCLSAPASAQSCSATASAVNFGSVSPIALSAVTATGTVNVTCTWPVVSVTPNALVCLNLGATSPRSLTNGANAMQYDLYQDAAHSLAWGSISNGSTPISLTLSKPTLGTTAAQTVTVYGRIAANQPTVPTTGDSDTVYTESFSGTLTSLNDGFYLLTAPTCASLTTSNGTFPFTASATVVNNCNISTTNVSFAAAGVLSSAFNALGSISAQCTNGDAWSIALNGGSSGNVVSRSMQRTGGGGTVSYQLYTDSAHTSAWGDGTAGTTTVTGIGTGNTQVVTVYGVVPSQTTPAPGNYLDSITATISF</sequence>
<dbReference type="SMART" id="SM00972">
    <property type="entry name" value="SCPU"/>
    <property type="match status" value="2"/>
</dbReference>
<reference evidence="3 4" key="1">
    <citation type="submission" date="2018-10" db="EMBL/GenBank/DDBJ databases">
        <title>Paraburkholderia sp. 7MK8-2, isolated from soil.</title>
        <authorList>
            <person name="Gao Z.-H."/>
            <person name="Qiu L.-H."/>
        </authorList>
    </citation>
    <scope>NUCLEOTIDE SEQUENCE [LARGE SCALE GENOMIC DNA]</scope>
    <source>
        <strain evidence="3 4">7MK8-2</strain>
    </source>
</reference>
<name>A0A494XQ10_9BURK</name>
<feature type="domain" description="Spore coat protein U/FanG" evidence="2">
    <location>
        <begin position="184"/>
        <end position="317"/>
    </location>
</feature>
<dbReference type="EMBL" id="RBZV01000001">
    <property type="protein sequence ID" value="RKP52727.1"/>
    <property type="molecule type" value="Genomic_DNA"/>
</dbReference>
<dbReference type="InterPro" id="IPR053167">
    <property type="entry name" value="Spore_coat_component"/>
</dbReference>
<evidence type="ECO:0000259" key="2">
    <source>
        <dbReference type="Pfam" id="PF05229"/>
    </source>
</evidence>
<dbReference type="Pfam" id="PF05229">
    <property type="entry name" value="SCPU"/>
    <property type="match status" value="2"/>
</dbReference>
<dbReference type="InterPro" id="IPR007893">
    <property type="entry name" value="Spore_coat_U/FanG"/>
</dbReference>
<keyword evidence="4" id="KW-1185">Reference proteome</keyword>
<evidence type="ECO:0000313" key="3">
    <source>
        <dbReference type="EMBL" id="RKP52727.1"/>
    </source>
</evidence>
<dbReference type="AlphaFoldDB" id="A0A494XQ10"/>
<dbReference type="PANTHER" id="PTHR37089">
    <property type="entry name" value="PROTEIN U-RELATED"/>
    <property type="match status" value="1"/>
</dbReference>
<proteinExistence type="predicted"/>
<feature type="chain" id="PRO_5019846008" description="Spore coat protein U/FanG domain-containing protein" evidence="1">
    <location>
        <begin position="24"/>
        <end position="320"/>
    </location>
</feature>
<dbReference type="OrthoDB" id="8751277at2"/>
<evidence type="ECO:0000256" key="1">
    <source>
        <dbReference type="SAM" id="SignalP"/>
    </source>
</evidence>
<gene>
    <name evidence="3" type="ORF">D7S89_04340</name>
</gene>
<dbReference type="PROSITE" id="PS51257">
    <property type="entry name" value="PROKAR_LIPOPROTEIN"/>
    <property type="match status" value="1"/>
</dbReference>
<dbReference type="RefSeq" id="WP_121275850.1">
    <property type="nucleotide sequence ID" value="NZ_RBZV01000001.1"/>
</dbReference>